<comment type="caution">
    <text evidence="3">The sequence shown here is derived from an EMBL/GenBank/DDBJ whole genome shotgun (WGS) entry which is preliminary data.</text>
</comment>
<sequence length="674" mass="72939">MNTEVVFVTIDSKSTKDIDDAIAVVKTASGFKVEVAIADPTSKVEPGSDVDTYARNQAATIYAREMTKTSMLPKAISEGSSSLVAGKSRHSFVFSIELDGNLQIASFEPSMRDIVVAHRLSYEDIPAIAGDVSHSLHQQIKDAVGLGQALLDGRRSKGALAVYDLKQFLMTDEEGNLLQMKSRSDTIGHILVQEMMILTNSLLGQYLVKNNIPAIYRNHEPALAAPSQLELRQTIETMLFSSTENQEVAANKLHTLLGKAKYEAVAKGHYGLNLPVYTHGTSPLRRYADLVNLRQLKAHLQQAPFAHSMAELQVIAEHITTVLQERKDASVAHFKSVVSRNAARIVDAGDLWKMDSTHLAMAIKNVRDTIGVNGPLAREIHRRMKVGTLEDTVIDRLYLEVDRAAIEDELASEMSAWLFDNPMKAMHLVVHGTAIKLFSSVEFSTQTQANGFSSSASLTMATGTVVIGAGAGAKKKLAEQYALCAAILKALGLPEHEKPQSEVVVSAKPSTAPVAPGVNHKGALLEFCTKLKAKAPVFTFETKGASHKPMFKASASFDSKGEPMRATSEWADTKKAAENQAAGILLALAKSKIISAVKAARPVASGNPVGDLQEYAMKQGIPLPEYSFKQLSQTPPLFECNILLAHGVGIREMAQAPSKSESKKIAATKVLLRI</sequence>
<dbReference type="InterPro" id="IPR012340">
    <property type="entry name" value="NA-bd_OB-fold"/>
</dbReference>
<evidence type="ECO:0000313" key="4">
    <source>
        <dbReference type="Proteomes" id="UP000637061"/>
    </source>
</evidence>
<evidence type="ECO:0000259" key="1">
    <source>
        <dbReference type="SMART" id="SM00358"/>
    </source>
</evidence>
<gene>
    <name evidence="3" type="ORF">JEU22_14410</name>
</gene>
<dbReference type="SMART" id="SM00955">
    <property type="entry name" value="RNB"/>
    <property type="match status" value="1"/>
</dbReference>
<dbReference type="CDD" id="cd00048">
    <property type="entry name" value="DSRM_SF"/>
    <property type="match status" value="1"/>
</dbReference>
<dbReference type="InterPro" id="IPR014720">
    <property type="entry name" value="dsRBD_dom"/>
</dbReference>
<dbReference type="SUPFAM" id="SSF54768">
    <property type="entry name" value="dsRNA-binding domain-like"/>
    <property type="match status" value="2"/>
</dbReference>
<dbReference type="Gene3D" id="3.30.160.20">
    <property type="match status" value="2"/>
</dbReference>
<dbReference type="Pfam" id="PF00773">
    <property type="entry name" value="RNB"/>
    <property type="match status" value="1"/>
</dbReference>
<dbReference type="PANTHER" id="PTHR23355:SF9">
    <property type="entry name" value="DIS3-LIKE EXONUCLEASE 2"/>
    <property type="match status" value="1"/>
</dbReference>
<dbReference type="GO" id="GO:0003723">
    <property type="term" value="F:RNA binding"/>
    <property type="evidence" value="ECO:0007669"/>
    <property type="project" value="InterPro"/>
</dbReference>
<accession>A0A8I1EEE8</accession>
<dbReference type="PANTHER" id="PTHR23355">
    <property type="entry name" value="RIBONUCLEASE"/>
    <property type="match status" value="1"/>
</dbReference>
<feature type="domain" description="RNB" evidence="2">
    <location>
        <begin position="3"/>
        <end position="302"/>
    </location>
</feature>
<evidence type="ECO:0000313" key="3">
    <source>
        <dbReference type="EMBL" id="MBI6885104.1"/>
    </source>
</evidence>
<dbReference type="Proteomes" id="UP000637061">
    <property type="component" value="Unassembled WGS sequence"/>
</dbReference>
<dbReference type="InterPro" id="IPR050180">
    <property type="entry name" value="RNR_Ribonuclease"/>
</dbReference>
<dbReference type="EMBL" id="JAEHTE010000015">
    <property type="protein sequence ID" value="MBI6885104.1"/>
    <property type="molecule type" value="Genomic_DNA"/>
</dbReference>
<dbReference type="AlphaFoldDB" id="A0A8I1EEE8"/>
<reference evidence="3" key="1">
    <citation type="submission" date="2020-12" db="EMBL/GenBank/DDBJ databases">
        <title>Enhanced detection system for hospital associated transmission using whole genome sequencing surveillance.</title>
        <authorList>
            <person name="Harrison L.H."/>
            <person name="Van Tyne D."/>
            <person name="Marsh J.W."/>
            <person name="Griffith M.P."/>
            <person name="Snyder D.J."/>
            <person name="Cooper V.S."/>
            <person name="Mustapha M."/>
        </authorList>
    </citation>
    <scope>NUCLEOTIDE SEQUENCE</scope>
    <source>
        <strain evidence="3">PSB00042</strain>
    </source>
</reference>
<dbReference type="SUPFAM" id="SSF50249">
    <property type="entry name" value="Nucleic acid-binding proteins"/>
    <property type="match status" value="1"/>
</dbReference>
<dbReference type="SMART" id="SM00358">
    <property type="entry name" value="DSRM"/>
    <property type="match status" value="2"/>
</dbReference>
<dbReference type="GO" id="GO:0004540">
    <property type="term" value="F:RNA nuclease activity"/>
    <property type="evidence" value="ECO:0007669"/>
    <property type="project" value="InterPro"/>
</dbReference>
<evidence type="ECO:0000259" key="2">
    <source>
        <dbReference type="SMART" id="SM00955"/>
    </source>
</evidence>
<proteinExistence type="predicted"/>
<organism evidence="3 4">
    <name type="scientific">Pseudomonas putida</name>
    <name type="common">Arthrobacter siderocapsulatus</name>
    <dbReference type="NCBI Taxonomy" id="303"/>
    <lineage>
        <taxon>Bacteria</taxon>
        <taxon>Pseudomonadati</taxon>
        <taxon>Pseudomonadota</taxon>
        <taxon>Gammaproteobacteria</taxon>
        <taxon>Pseudomonadales</taxon>
        <taxon>Pseudomonadaceae</taxon>
        <taxon>Pseudomonas</taxon>
    </lineage>
</organism>
<dbReference type="InterPro" id="IPR001900">
    <property type="entry name" value="RNase_II/R"/>
</dbReference>
<dbReference type="RefSeq" id="WP_198747507.1">
    <property type="nucleotide sequence ID" value="NZ_JAEHTE010000015.1"/>
</dbReference>
<feature type="domain" description="DRBM" evidence="1">
    <location>
        <begin position="608"/>
        <end position="673"/>
    </location>
</feature>
<dbReference type="GO" id="GO:0006402">
    <property type="term" value="P:mRNA catabolic process"/>
    <property type="evidence" value="ECO:0007669"/>
    <property type="project" value="TreeGrafter"/>
</dbReference>
<protein>
    <submittedName>
        <fullName evidence="3">RNB domain-containing ribonuclease</fullName>
    </submittedName>
</protein>
<dbReference type="Pfam" id="PF00035">
    <property type="entry name" value="dsrm"/>
    <property type="match status" value="1"/>
</dbReference>
<name>A0A8I1EEE8_PSEPU</name>
<feature type="domain" description="DRBM" evidence="1">
    <location>
        <begin position="520"/>
        <end position="590"/>
    </location>
</feature>